<evidence type="ECO:0000313" key="1">
    <source>
        <dbReference type="EMBL" id="TNU77379.1"/>
    </source>
</evidence>
<dbReference type="EMBL" id="VENP01000001">
    <property type="protein sequence ID" value="TNU77379.1"/>
    <property type="molecule type" value="Genomic_DNA"/>
</dbReference>
<dbReference type="Gene3D" id="3.40.50.10900">
    <property type="entry name" value="PAC-like subunit"/>
    <property type="match status" value="1"/>
</dbReference>
<dbReference type="InterPro" id="IPR008492">
    <property type="entry name" value="Rv2714-like"/>
</dbReference>
<dbReference type="OrthoDB" id="3733464at2"/>
<dbReference type="InterPro" id="IPR038389">
    <property type="entry name" value="PSMG2_sf"/>
</dbReference>
<dbReference type="Gene3D" id="1.10.287.100">
    <property type="match status" value="1"/>
</dbReference>
<proteinExistence type="predicted"/>
<dbReference type="Proteomes" id="UP000313849">
    <property type="component" value="Unassembled WGS sequence"/>
</dbReference>
<dbReference type="SUPFAM" id="SSF159659">
    <property type="entry name" value="Cgl1923-like"/>
    <property type="match status" value="1"/>
</dbReference>
<gene>
    <name evidence="1" type="ORF">FH969_00340</name>
</gene>
<name>A0A5C5BFH0_9MICO</name>
<accession>A0A5C5BFH0</accession>
<organism evidence="1 2">
    <name type="scientific">Miniimonas arenae</name>
    <dbReference type="NCBI Taxonomy" id="676201"/>
    <lineage>
        <taxon>Bacteria</taxon>
        <taxon>Bacillati</taxon>
        <taxon>Actinomycetota</taxon>
        <taxon>Actinomycetes</taxon>
        <taxon>Micrococcales</taxon>
        <taxon>Beutenbergiaceae</taxon>
        <taxon>Miniimonas</taxon>
    </lineage>
</organism>
<protein>
    <submittedName>
        <fullName evidence="1">PAC2 family protein</fullName>
    </submittedName>
</protein>
<dbReference type="Pfam" id="PF09754">
    <property type="entry name" value="PAC2"/>
    <property type="match status" value="1"/>
</dbReference>
<dbReference type="PIRSF" id="PIRSF028754">
    <property type="entry name" value="UCP028754"/>
    <property type="match status" value="1"/>
</dbReference>
<comment type="caution">
    <text evidence="1">The sequence shown here is derived from an EMBL/GenBank/DDBJ whole genome shotgun (WGS) entry which is preliminary data.</text>
</comment>
<evidence type="ECO:0000313" key="2">
    <source>
        <dbReference type="Proteomes" id="UP000313849"/>
    </source>
</evidence>
<dbReference type="InterPro" id="IPR019151">
    <property type="entry name" value="Proteasome_assmbl_chaperone_2"/>
</dbReference>
<reference evidence="1 2" key="1">
    <citation type="submission" date="2019-06" db="EMBL/GenBank/DDBJ databases">
        <title>Draft genome sequence of Miniimonas arenae KCTC 19750T isolated from sea sand.</title>
        <authorList>
            <person name="Park S.-J."/>
        </authorList>
    </citation>
    <scope>NUCLEOTIDE SEQUENCE [LARGE SCALE GENOMIC DNA]</scope>
    <source>
        <strain evidence="1 2">KCTC 19750</strain>
    </source>
</reference>
<dbReference type="AlphaFoldDB" id="A0A5C5BFH0"/>
<keyword evidence="2" id="KW-1185">Reference proteome</keyword>
<sequence>MDAGHAGALVVSHLLATHASERVATFDVDELLDYRSRRPPMTFEKTSFTEYSDPELALDYLATDQGGVLLLHGVEPDLRWEKFASAVREIVERLGVRTTVGVHGIPMGVPHTRPIAVTSHGTREGLVDVDGSVFGTVQVPGSASSLLEYRLGAWGHDAMGFAVHVPHYLAQAEYPAAAAELVRRVGRVTGAHLDVTALERAAAEVASEVDRQIAESPEVAAVVQALENQYDAYQEAAGRSLLASEEVPTADELAAQFEAFLAEQGSVEDGRPDEAGDGERA</sequence>